<feature type="region of interest" description="Disordered" evidence="1">
    <location>
        <begin position="611"/>
        <end position="638"/>
    </location>
</feature>
<protein>
    <submittedName>
        <fullName evidence="2">Uncharacterized protein</fullName>
    </submittedName>
</protein>
<feature type="compositionally biased region" description="Basic and acidic residues" evidence="1">
    <location>
        <begin position="697"/>
        <end position="711"/>
    </location>
</feature>
<proteinExistence type="predicted"/>
<dbReference type="EMBL" id="CAUYUJ010009469">
    <property type="protein sequence ID" value="CAK0826889.1"/>
    <property type="molecule type" value="Genomic_DNA"/>
</dbReference>
<feature type="region of interest" description="Disordered" evidence="1">
    <location>
        <begin position="697"/>
        <end position="753"/>
    </location>
</feature>
<feature type="compositionally biased region" description="Low complexity" evidence="1">
    <location>
        <begin position="776"/>
        <end position="814"/>
    </location>
</feature>
<comment type="caution">
    <text evidence="2">The sequence shown here is derived from an EMBL/GenBank/DDBJ whole genome shotgun (WGS) entry which is preliminary data.</text>
</comment>
<sequence>EGPLAKSGGVAGWRQGLSGVTVSTASGLQLLACSMYLQGALGPRGFNLDSFAAFGGTVLHQRPRFISVVGLATETFSTNGTDLAGCAFGLIVAKPPGLAALHAAPAGGRPLGAARTVVGDIALQAVGTEQLVAARSGRAGLEVVRRLRGQRMPLSTAQTAFLAPSPSLGRQLGACGKSQGWTLCETLQARNLGSGPASTRCGAHEGRVRAAGALRRARRLDPIHKAGPAASRVRGRTVTGNADGELHSGRLAACRSAGALPLSAERGRRMRCAELKRRRNRDPAALRAGHAVQMMAGLLQTGELPPMMMLMEQGLEAAATRHARADAPWKHYASPLDAEMLTRARIDWHFKSERCMVTDPGDELDLMHLGPQGLGLEAGPGARSASFRHDARKLSHDTCLLGACISNPHWTQAQRCDRGRWLPAPEPPQGRRTDAMEVRGVRRPADDKLNGKLHLEGSTLEPLFGALRCEGWAIAHCDGDDNLLAEVYGAVGRDRCPQRTAKDGEDVAAWMLATLARPAVGEVNVVCSRQAVLDGLLTEAQRRGNEHADRLAAMGAQTHAVDKLTVVHQAQAGFVQELGRWIWRAVILGQGVEAMGGEGLPAAAERRQARFADAERSQAAEEVMGEGPSAKRPRLESARSTGSSSAALSASAVAFSILGHALSYACAGEGEGTQELVACSKCGAYMTLGGRSGVKPRLKERCPGDKTDKGGRNQRSLWLRGLHPGGRRQEGSRAARHRAKGEGFPSLRSQGTVPEHAQERYLEWLGTAAVPAADSSATATSAGNAPAAAAEPQVAADPGGGPPDAAAAAGPAGDALEDRRMRRRVARRGGPSVSK</sequence>
<evidence type="ECO:0000313" key="2">
    <source>
        <dbReference type="EMBL" id="CAK0826889.1"/>
    </source>
</evidence>
<evidence type="ECO:0000313" key="3">
    <source>
        <dbReference type="Proteomes" id="UP001189429"/>
    </source>
</evidence>
<reference evidence="2" key="1">
    <citation type="submission" date="2023-10" db="EMBL/GenBank/DDBJ databases">
        <authorList>
            <person name="Chen Y."/>
            <person name="Shah S."/>
            <person name="Dougan E. K."/>
            <person name="Thang M."/>
            <person name="Chan C."/>
        </authorList>
    </citation>
    <scope>NUCLEOTIDE SEQUENCE [LARGE SCALE GENOMIC DNA]</scope>
</reference>
<keyword evidence="3" id="KW-1185">Reference proteome</keyword>
<feature type="non-terminal residue" evidence="2">
    <location>
        <position position="1"/>
    </location>
</feature>
<dbReference type="Proteomes" id="UP001189429">
    <property type="component" value="Unassembled WGS sequence"/>
</dbReference>
<evidence type="ECO:0000256" key="1">
    <source>
        <dbReference type="SAM" id="MobiDB-lite"/>
    </source>
</evidence>
<gene>
    <name evidence="2" type="ORF">PCOR1329_LOCUS26563</name>
</gene>
<accession>A0ABN9S7C8</accession>
<name>A0ABN9S7C8_9DINO</name>
<organism evidence="2 3">
    <name type="scientific">Prorocentrum cordatum</name>
    <dbReference type="NCBI Taxonomy" id="2364126"/>
    <lineage>
        <taxon>Eukaryota</taxon>
        <taxon>Sar</taxon>
        <taxon>Alveolata</taxon>
        <taxon>Dinophyceae</taxon>
        <taxon>Prorocentrales</taxon>
        <taxon>Prorocentraceae</taxon>
        <taxon>Prorocentrum</taxon>
    </lineage>
</organism>
<feature type="region of interest" description="Disordered" evidence="1">
    <location>
        <begin position="776"/>
        <end position="835"/>
    </location>
</feature>